<feature type="transmembrane region" description="Helical" evidence="1">
    <location>
        <begin position="73"/>
        <end position="99"/>
    </location>
</feature>
<dbReference type="AlphaFoldDB" id="A0AAT9P176"/>
<protein>
    <submittedName>
        <fullName evidence="2">Uncharacterized protein</fullName>
    </submittedName>
</protein>
<accession>A0AAT9P176</accession>
<feature type="transmembrane region" description="Helical" evidence="1">
    <location>
        <begin position="43"/>
        <end position="61"/>
    </location>
</feature>
<keyword evidence="1" id="KW-0472">Membrane</keyword>
<keyword evidence="1" id="KW-0812">Transmembrane</keyword>
<dbReference type="EMBL" id="CP079955">
    <property type="protein sequence ID" value="QYA32288.1"/>
    <property type="molecule type" value="Genomic_DNA"/>
</dbReference>
<name>A0AAT9P176_9STAP</name>
<keyword evidence="1" id="KW-1133">Transmembrane helix</keyword>
<evidence type="ECO:0000313" key="2">
    <source>
        <dbReference type="EMBL" id="QYA32288.1"/>
    </source>
</evidence>
<feature type="transmembrane region" description="Helical" evidence="1">
    <location>
        <begin position="5"/>
        <end position="23"/>
    </location>
</feature>
<evidence type="ECO:0000256" key="1">
    <source>
        <dbReference type="SAM" id="Phobius"/>
    </source>
</evidence>
<sequence>MDIKILLSVIAAGIPGLFSYSILDKFSLVNYTDKNNYEKTLLVTSLSGFNVVMSFITLLYLKINLSLISPENLLKILVISFFITIILSIIVYPLIFWLLRFFTKKLENRINMQSNLKTFPRLLENAPEDTKNIYVYIYDLNDKYISSGAIGIYSKFDLEFSLIGQPDRKELQEVLSLYTEYEYKYRHNYINLEKNFNMFIFYQV</sequence>
<reference evidence="2" key="1">
    <citation type="submission" date="2021-07" db="EMBL/GenBank/DDBJ databases">
        <title>Prevalence and characterization of methicillin-resistant Macrococcus spp. in food producing animals and meat in Switzerland in 2019.</title>
        <authorList>
            <person name="Keller J.E."/>
            <person name="Schwendener S."/>
            <person name="Neuenschwander J."/>
            <person name="Overesch G."/>
            <person name="Perreten V."/>
        </authorList>
    </citation>
    <scope>NUCLEOTIDE SEQUENCE</scope>
    <source>
        <strain evidence="2">19Msa1099</strain>
    </source>
</reference>
<proteinExistence type="predicted"/>
<organism evidence="2">
    <name type="scientific">Macrococcus psychrotolerans</name>
    <dbReference type="NCBI Taxonomy" id="3039389"/>
    <lineage>
        <taxon>Bacteria</taxon>
        <taxon>Bacillati</taxon>
        <taxon>Bacillota</taxon>
        <taxon>Bacilli</taxon>
        <taxon>Bacillales</taxon>
        <taxon>Staphylococcaceae</taxon>
        <taxon>Macrococcus</taxon>
    </lineage>
</organism>
<gene>
    <name evidence="2" type="ORF">KYI10_07805</name>
</gene>